<gene>
    <name evidence="2" type="ORF">F5544_22315</name>
</gene>
<keyword evidence="3" id="KW-1185">Reference proteome</keyword>
<feature type="transmembrane region" description="Helical" evidence="1">
    <location>
        <begin position="44"/>
        <end position="63"/>
    </location>
</feature>
<reference evidence="2 3" key="1">
    <citation type="journal article" date="2019" name="ACS Chem. Biol.">
        <title>Identification and Mobilization of a Cryptic Antibiotic Biosynthesis Gene Locus from a Human-Pathogenic Nocardia Isolate.</title>
        <authorList>
            <person name="Herisse M."/>
            <person name="Ishida K."/>
            <person name="Porter J.L."/>
            <person name="Howden B."/>
            <person name="Hertweck C."/>
            <person name="Stinear T.P."/>
            <person name="Pidot S.J."/>
        </authorList>
    </citation>
    <scope>NUCLEOTIDE SEQUENCE [LARGE SCALE GENOMIC DNA]</scope>
    <source>
        <strain evidence="2 3">AUSMDU00012717</strain>
    </source>
</reference>
<dbReference type="PANTHER" id="PTHR40078">
    <property type="entry name" value="INTEGRAL MEMBRANE PROTEIN-RELATED"/>
    <property type="match status" value="1"/>
</dbReference>
<keyword evidence="1" id="KW-0812">Transmembrane</keyword>
<evidence type="ECO:0000256" key="1">
    <source>
        <dbReference type="SAM" id="Phobius"/>
    </source>
</evidence>
<organism evidence="2 3">
    <name type="scientific">Nocardia arthritidis</name>
    <dbReference type="NCBI Taxonomy" id="228602"/>
    <lineage>
        <taxon>Bacteria</taxon>
        <taxon>Bacillati</taxon>
        <taxon>Actinomycetota</taxon>
        <taxon>Actinomycetes</taxon>
        <taxon>Mycobacteriales</taxon>
        <taxon>Nocardiaceae</taxon>
        <taxon>Nocardia</taxon>
    </lineage>
</organism>
<dbReference type="AlphaFoldDB" id="A0A6G9YGA8"/>
<keyword evidence="1" id="KW-1133">Transmembrane helix</keyword>
<dbReference type="EMBL" id="CP046172">
    <property type="protein sequence ID" value="QIS12325.1"/>
    <property type="molecule type" value="Genomic_DNA"/>
</dbReference>
<dbReference type="PANTHER" id="PTHR40078:SF1">
    <property type="entry name" value="INTEGRAL MEMBRANE PROTEIN"/>
    <property type="match status" value="1"/>
</dbReference>
<proteinExistence type="predicted"/>
<keyword evidence="1" id="KW-0472">Membrane</keyword>
<sequence length="207" mass="21590">MVRRLLALYAGLWLYGFSMAVMVRAGLGLDPWDVFHQGVARHVPVSFGAVTAATGALVLLAWIPSRQKPGLGTVSNVVVIALSVDAGLALLPPWPGLPVRIAAMAAAVLLNAIATVLYIGAGMGPGPRDGLMTGLVRRTGRSVRVVRTGIEVTVLVTGWLLGGSVGIGTLVYAFGIGPLIQLFIPLVSRWLPGFPDRRPAEPAAVTA</sequence>
<dbReference type="KEGG" id="nah:F5544_22315"/>
<feature type="transmembrane region" description="Helical" evidence="1">
    <location>
        <begin position="97"/>
        <end position="121"/>
    </location>
</feature>
<dbReference type="Proteomes" id="UP000503540">
    <property type="component" value="Chromosome"/>
</dbReference>
<accession>A0A6G9YGA8</accession>
<dbReference type="InterPro" id="IPR038750">
    <property type="entry name" value="YczE/YyaS-like"/>
</dbReference>
<evidence type="ECO:0000313" key="3">
    <source>
        <dbReference type="Proteomes" id="UP000503540"/>
    </source>
</evidence>
<name>A0A6G9YGA8_9NOCA</name>
<protein>
    <recommendedName>
        <fullName evidence="4">YitT family protein</fullName>
    </recommendedName>
</protein>
<evidence type="ECO:0008006" key="4">
    <source>
        <dbReference type="Google" id="ProtNLM"/>
    </source>
</evidence>
<dbReference type="RefSeq" id="WP_167475022.1">
    <property type="nucleotide sequence ID" value="NZ_CP046172.1"/>
</dbReference>
<dbReference type="Pfam" id="PF19700">
    <property type="entry name" value="DUF6198"/>
    <property type="match status" value="1"/>
</dbReference>
<evidence type="ECO:0000313" key="2">
    <source>
        <dbReference type="EMBL" id="QIS12325.1"/>
    </source>
</evidence>
<feature type="transmembrane region" description="Helical" evidence="1">
    <location>
        <begin position="70"/>
        <end position="91"/>
    </location>
</feature>